<feature type="transmembrane region" description="Helical" evidence="1">
    <location>
        <begin position="207"/>
        <end position="228"/>
    </location>
</feature>
<feature type="transmembrane region" description="Helical" evidence="1">
    <location>
        <begin position="240"/>
        <end position="260"/>
    </location>
</feature>
<organism evidence="2 3">
    <name type="scientific">Bondarzewia mesenterica</name>
    <dbReference type="NCBI Taxonomy" id="1095465"/>
    <lineage>
        <taxon>Eukaryota</taxon>
        <taxon>Fungi</taxon>
        <taxon>Dikarya</taxon>
        <taxon>Basidiomycota</taxon>
        <taxon>Agaricomycotina</taxon>
        <taxon>Agaricomycetes</taxon>
        <taxon>Russulales</taxon>
        <taxon>Bondarzewiaceae</taxon>
        <taxon>Bondarzewia</taxon>
    </lineage>
</organism>
<dbReference type="OrthoDB" id="2562239at2759"/>
<dbReference type="AlphaFoldDB" id="A0A4S4LMT7"/>
<dbReference type="Proteomes" id="UP000310158">
    <property type="component" value="Unassembled WGS sequence"/>
</dbReference>
<sequence length="322" mass="35333">MQEPRLPGAPQCFRPRLTYPASLIPVPSAIMSNSSSINALSGGLPTVHDDMAPSVIFLIAYILSTALCLYRMLVQYRSPGRLLFAYFRLQLFEVARVVTFIMRILLAENFTKVQKEEATLNKGILIGEQVLLGIGFLIPAFVLVRLVGYHTGRKQGGTIGVGRKRSLTWMMEMALTVALIFGVVAGVNFNNALNNADSAKSVKTDRTVSSVVVLVVLILLVLYSLSLLGHSDLPWATSLWLGLTSLLLIVVPSYCLHNIAHIPKDVNSSTSKAEFYVLQLAVEWIVGASLLAVNAKEWCGIDERLQYSPEMQAMKSYSAESV</sequence>
<proteinExistence type="predicted"/>
<keyword evidence="3" id="KW-1185">Reference proteome</keyword>
<feature type="transmembrane region" description="Helical" evidence="1">
    <location>
        <begin position="167"/>
        <end position="187"/>
    </location>
</feature>
<gene>
    <name evidence="2" type="ORF">EW146_g6683</name>
</gene>
<accession>A0A4S4LMT7</accession>
<evidence type="ECO:0000256" key="1">
    <source>
        <dbReference type="SAM" id="Phobius"/>
    </source>
</evidence>
<evidence type="ECO:0000313" key="3">
    <source>
        <dbReference type="Proteomes" id="UP000310158"/>
    </source>
</evidence>
<feature type="transmembrane region" description="Helical" evidence="1">
    <location>
        <begin position="51"/>
        <end position="73"/>
    </location>
</feature>
<dbReference type="EMBL" id="SGPL01000345">
    <property type="protein sequence ID" value="THH13546.1"/>
    <property type="molecule type" value="Genomic_DNA"/>
</dbReference>
<name>A0A4S4LMT7_9AGAM</name>
<feature type="transmembrane region" description="Helical" evidence="1">
    <location>
        <begin position="126"/>
        <end position="147"/>
    </location>
</feature>
<keyword evidence="1" id="KW-0812">Transmembrane</keyword>
<reference evidence="2 3" key="1">
    <citation type="submission" date="2019-02" db="EMBL/GenBank/DDBJ databases">
        <title>Genome sequencing of the rare red list fungi Bondarzewia mesenterica.</title>
        <authorList>
            <person name="Buettner E."/>
            <person name="Kellner H."/>
        </authorList>
    </citation>
    <scope>NUCLEOTIDE SEQUENCE [LARGE SCALE GENOMIC DNA]</scope>
    <source>
        <strain evidence="2 3">DSM 108281</strain>
    </source>
</reference>
<keyword evidence="1" id="KW-0472">Membrane</keyword>
<protein>
    <submittedName>
        <fullName evidence="2">Uncharacterized protein</fullName>
    </submittedName>
</protein>
<comment type="caution">
    <text evidence="2">The sequence shown here is derived from an EMBL/GenBank/DDBJ whole genome shotgun (WGS) entry which is preliminary data.</text>
</comment>
<evidence type="ECO:0000313" key="2">
    <source>
        <dbReference type="EMBL" id="THH13546.1"/>
    </source>
</evidence>
<keyword evidence="1" id="KW-1133">Transmembrane helix</keyword>